<dbReference type="GO" id="GO:0006357">
    <property type="term" value="P:regulation of transcription by RNA polymerase II"/>
    <property type="evidence" value="ECO:0007669"/>
    <property type="project" value="UniProtKB-ARBA"/>
</dbReference>
<dbReference type="Proteomes" id="UP000614350">
    <property type="component" value="Unassembled WGS sequence"/>
</dbReference>
<dbReference type="FunFam" id="1.10.20.10:FF:000023">
    <property type="entry name" value="transcription initiation protein SPT3 homolog"/>
    <property type="match status" value="1"/>
</dbReference>
<evidence type="ECO:0000256" key="3">
    <source>
        <dbReference type="ARBA" id="ARBA00023159"/>
    </source>
</evidence>
<gene>
    <name evidence="7" type="ORF">HZH66_013942</name>
</gene>
<dbReference type="GO" id="GO:0006366">
    <property type="term" value="P:transcription by RNA polymerase II"/>
    <property type="evidence" value="ECO:0007669"/>
    <property type="project" value="InterPro"/>
</dbReference>
<dbReference type="GO" id="GO:0000124">
    <property type="term" value="C:SAGA complex"/>
    <property type="evidence" value="ECO:0007669"/>
    <property type="project" value="UniProtKB-ARBA"/>
</dbReference>
<dbReference type="EMBL" id="JACSEA010000020">
    <property type="protein sequence ID" value="KAF7381548.1"/>
    <property type="molecule type" value="Genomic_DNA"/>
</dbReference>
<dbReference type="Pfam" id="PF02269">
    <property type="entry name" value="TFIID-18kDa"/>
    <property type="match status" value="1"/>
</dbReference>
<dbReference type="CDD" id="cd07978">
    <property type="entry name" value="HFD_TAF13"/>
    <property type="match status" value="1"/>
</dbReference>
<comment type="caution">
    <text evidence="7">The sequence shown here is derived from an EMBL/GenBank/DDBJ whole genome shotgun (WGS) entry which is preliminary data.</text>
</comment>
<comment type="subcellular location">
    <subcellularLocation>
        <location evidence="1">Nucleus</location>
    </subcellularLocation>
</comment>
<keyword evidence="2" id="KW-0805">Transcription regulation</keyword>
<dbReference type="InterPro" id="IPR009072">
    <property type="entry name" value="Histone-fold"/>
</dbReference>
<evidence type="ECO:0000256" key="2">
    <source>
        <dbReference type="ARBA" id="ARBA00023015"/>
    </source>
</evidence>
<dbReference type="GO" id="GO:0003713">
    <property type="term" value="F:transcription coactivator activity"/>
    <property type="evidence" value="ECO:0007669"/>
    <property type="project" value="TreeGrafter"/>
</dbReference>
<evidence type="ECO:0000256" key="5">
    <source>
        <dbReference type="ARBA" id="ARBA00023242"/>
    </source>
</evidence>
<name>A0A834J4Q0_VESVU</name>
<reference evidence="7" key="1">
    <citation type="journal article" date="2020" name="G3 (Bethesda)">
        <title>High-Quality Assemblies for Three Invasive Social Wasps from the &lt;i&gt;Vespula&lt;/i&gt; Genus.</title>
        <authorList>
            <person name="Harrop T.W.R."/>
            <person name="Guhlin J."/>
            <person name="McLaughlin G.M."/>
            <person name="Permina E."/>
            <person name="Stockwell P."/>
            <person name="Gilligan J."/>
            <person name="Le Lec M.F."/>
            <person name="Gruber M.A.M."/>
            <person name="Quinn O."/>
            <person name="Lovegrove M."/>
            <person name="Duncan E.J."/>
            <person name="Remnant E.J."/>
            <person name="Van Eeckhoven J."/>
            <person name="Graham B."/>
            <person name="Knapp R.A."/>
            <person name="Langford K.W."/>
            <person name="Kronenberg Z."/>
            <person name="Press M.O."/>
            <person name="Eacker S.M."/>
            <person name="Wilson-Rankin E.E."/>
            <person name="Purcell J."/>
            <person name="Lester P.J."/>
            <person name="Dearden P.K."/>
        </authorList>
    </citation>
    <scope>NUCLEOTIDE SEQUENCE</scope>
    <source>
        <strain evidence="7">Marl-1</strain>
    </source>
</reference>
<dbReference type="PANTHER" id="PTHR11380">
    <property type="entry name" value="TRANSCRIPTION INITIATION FACTOR TFIID/SUPT3-RELATED"/>
    <property type="match status" value="1"/>
</dbReference>
<sequence length="315" mass="36241">MAEASNSKSANDPQYYKNESTNYIAEIRQMMHGFGDCSEPLVESAKIIEDVVLHQMRGIVKKACEVAERRGVLKKSNVVTAEDFMFLLRKDKIKLQRLIKYLELKQFKASVNKVLKGDDPEDIVDNEQLQSSKPKGPYHEFLSTIDNTGELFENKSVIDEIKLNRCIRAEMITRSMDEARYIKFSNARNASFANKNRHKFNDWICTDGTITISKEGYVILGYLAYETVAQIIDLVFLVRQDQTKIYGDAIDRLKLSYVNPYTYKPYYHGKGAATKPITPAEITEALRRFWSPQLDITGPFNRWSVRPPHLKFLSC</sequence>
<protein>
    <recommendedName>
        <fullName evidence="9">Transcription initiation protein SPT3 homolog</fullName>
    </recommendedName>
</protein>
<evidence type="ECO:0000256" key="6">
    <source>
        <dbReference type="ARBA" id="ARBA00061274"/>
    </source>
</evidence>
<dbReference type="PANTHER" id="PTHR11380:SF16">
    <property type="entry name" value="TRANSCRIPTION INITIATION PROTEIN SPT3 HOMOLOG"/>
    <property type="match status" value="1"/>
</dbReference>
<keyword evidence="5" id="KW-0539">Nucleus</keyword>
<accession>A0A834J4Q0</accession>
<organism evidence="7 8">
    <name type="scientific">Vespula vulgaris</name>
    <name type="common">Yellow jacket</name>
    <name type="synonym">Wasp</name>
    <dbReference type="NCBI Taxonomy" id="7454"/>
    <lineage>
        <taxon>Eukaryota</taxon>
        <taxon>Metazoa</taxon>
        <taxon>Ecdysozoa</taxon>
        <taxon>Arthropoda</taxon>
        <taxon>Hexapoda</taxon>
        <taxon>Insecta</taxon>
        <taxon>Pterygota</taxon>
        <taxon>Neoptera</taxon>
        <taxon>Endopterygota</taxon>
        <taxon>Hymenoptera</taxon>
        <taxon>Apocrita</taxon>
        <taxon>Aculeata</taxon>
        <taxon>Vespoidea</taxon>
        <taxon>Vespidae</taxon>
        <taxon>Vespinae</taxon>
        <taxon>Vespula</taxon>
    </lineage>
</organism>
<keyword evidence="4" id="KW-0804">Transcription</keyword>
<evidence type="ECO:0008006" key="9">
    <source>
        <dbReference type="Google" id="ProtNLM"/>
    </source>
</evidence>
<proteinExistence type="inferred from homology"/>
<dbReference type="AlphaFoldDB" id="A0A834J4Q0"/>
<dbReference type="GO" id="GO:0005634">
    <property type="term" value="C:nucleus"/>
    <property type="evidence" value="ECO:0007669"/>
    <property type="project" value="UniProtKB-SubCell"/>
</dbReference>
<evidence type="ECO:0000313" key="7">
    <source>
        <dbReference type="EMBL" id="KAF7381548.1"/>
    </source>
</evidence>
<dbReference type="GO" id="GO:0046982">
    <property type="term" value="F:protein heterodimerization activity"/>
    <property type="evidence" value="ECO:0007669"/>
    <property type="project" value="InterPro"/>
</dbReference>
<dbReference type="InterPro" id="IPR003195">
    <property type="entry name" value="TFIID_TAF13"/>
</dbReference>
<evidence type="ECO:0000256" key="4">
    <source>
        <dbReference type="ARBA" id="ARBA00023163"/>
    </source>
</evidence>
<evidence type="ECO:0000256" key="1">
    <source>
        <dbReference type="ARBA" id="ARBA00004123"/>
    </source>
</evidence>
<keyword evidence="3" id="KW-0010">Activator</keyword>
<dbReference type="Gene3D" id="1.10.20.10">
    <property type="entry name" value="Histone, subunit A"/>
    <property type="match status" value="1"/>
</dbReference>
<comment type="similarity">
    <text evidence="6">Belongs to the SPT3 family.</text>
</comment>
<keyword evidence="8" id="KW-1185">Reference proteome</keyword>
<evidence type="ECO:0000313" key="8">
    <source>
        <dbReference type="Proteomes" id="UP000614350"/>
    </source>
</evidence>
<dbReference type="SUPFAM" id="SSF47113">
    <property type="entry name" value="Histone-fold"/>
    <property type="match status" value="1"/>
</dbReference>